<sequence>MNFQQLVQLGDQEVILTRELMDIGLLSRRRRCINQNRHEEEIIMRIDDHLKQWRCPRCTNKISVKSLSFFADSNLSLVTWIEVINHWVLQHSLADIKRTTNLSKTTIGQMLKSLREQCQGYLQDFPIEVGGPGIQVKIEMIKKCPTNNCGGIVLVKEQGKNYGYLLHNRDQRYVVGQGAENTAPVREGSMVFARQLFNLKANIAHSDAMELFQGNDEPNGHATNWLKERRGIPCSKVGGFVNEYNMRYFINQSEEGFADRFMRCVVRSYEDILHF</sequence>
<keyword evidence="2" id="KW-1185">Reference proteome</keyword>
<protein>
    <submittedName>
        <fullName evidence="1">Uncharacterized protein</fullName>
    </submittedName>
</protein>
<reference evidence="1" key="1">
    <citation type="submission" date="2021-01" db="UniProtKB">
        <authorList>
            <consortium name="EnsemblMetazoa"/>
        </authorList>
    </citation>
    <scope>IDENTIFICATION</scope>
</reference>
<name>A0A7M5V615_9CNID</name>
<dbReference type="GeneID" id="136810693"/>
<evidence type="ECO:0000313" key="1">
    <source>
        <dbReference type="EnsemblMetazoa" id="CLYHEMP003010.2"/>
    </source>
</evidence>
<dbReference type="RefSeq" id="XP_066923368.1">
    <property type="nucleotide sequence ID" value="XM_067067267.1"/>
</dbReference>
<accession>A0A7M5V615</accession>
<dbReference type="OrthoDB" id="6412411at2759"/>
<dbReference type="EnsemblMetazoa" id="CLYHEMT003010.2">
    <property type="protein sequence ID" value="CLYHEMP003010.2"/>
    <property type="gene ID" value="CLYHEMG003010"/>
</dbReference>
<proteinExistence type="predicted"/>
<evidence type="ECO:0000313" key="2">
    <source>
        <dbReference type="Proteomes" id="UP000594262"/>
    </source>
</evidence>
<dbReference type="AlphaFoldDB" id="A0A7M5V615"/>
<dbReference type="Proteomes" id="UP000594262">
    <property type="component" value="Unplaced"/>
</dbReference>
<organism evidence="1 2">
    <name type="scientific">Clytia hemisphaerica</name>
    <dbReference type="NCBI Taxonomy" id="252671"/>
    <lineage>
        <taxon>Eukaryota</taxon>
        <taxon>Metazoa</taxon>
        <taxon>Cnidaria</taxon>
        <taxon>Hydrozoa</taxon>
        <taxon>Hydroidolina</taxon>
        <taxon>Leptothecata</taxon>
        <taxon>Obeliida</taxon>
        <taxon>Clytiidae</taxon>
        <taxon>Clytia</taxon>
    </lineage>
</organism>